<dbReference type="PROSITE" id="PS51462">
    <property type="entry name" value="NUDIX"/>
    <property type="match status" value="1"/>
</dbReference>
<dbReference type="KEGG" id="ptp:RCA23_c30660"/>
<dbReference type="AlphaFoldDB" id="A0AAN0RLQ6"/>
<dbReference type="InterPro" id="IPR020084">
    <property type="entry name" value="NUDIX_hydrolase_CS"/>
</dbReference>
<dbReference type="PRINTS" id="PR00502">
    <property type="entry name" value="NUDIXFAMILY"/>
</dbReference>
<dbReference type="PANTHER" id="PTHR43736:SF1">
    <property type="entry name" value="DIHYDRONEOPTERIN TRIPHOSPHATE DIPHOSPHATASE"/>
    <property type="match status" value="1"/>
</dbReference>
<comment type="similarity">
    <text evidence="3">Belongs to the Nudix hydrolase family.</text>
</comment>
<evidence type="ECO:0000313" key="6">
    <source>
        <dbReference type="Proteomes" id="UP000028680"/>
    </source>
</evidence>
<dbReference type="SUPFAM" id="SSF55811">
    <property type="entry name" value="Nudix"/>
    <property type="match status" value="1"/>
</dbReference>
<dbReference type="InterPro" id="IPR015797">
    <property type="entry name" value="NUDIX_hydrolase-like_dom_sf"/>
</dbReference>
<feature type="domain" description="Nudix hydrolase" evidence="4">
    <location>
        <begin position="15"/>
        <end position="144"/>
    </location>
</feature>
<protein>
    <submittedName>
        <fullName evidence="5">NUDIX hydrolase</fullName>
    </submittedName>
</protein>
<keyword evidence="6" id="KW-1185">Reference proteome</keyword>
<comment type="cofactor">
    <cofactor evidence="1">
        <name>Mg(2+)</name>
        <dbReference type="ChEBI" id="CHEBI:18420"/>
    </cofactor>
</comment>
<dbReference type="Proteomes" id="UP000028680">
    <property type="component" value="Chromosome"/>
</dbReference>
<reference evidence="5 6" key="1">
    <citation type="journal article" date="2014" name="ISME J.">
        <title>Adaptation of an abundant Roseobacter RCA organism to pelagic systems revealed by genomic and transcriptomic analyses.</title>
        <authorList>
            <person name="Voget S."/>
            <person name="Wemheuer B."/>
            <person name="Brinkhoff T."/>
            <person name="Vollmers J."/>
            <person name="Dietrich S."/>
            <person name="Giebel H.A."/>
            <person name="Beardsley C."/>
            <person name="Sardemann C."/>
            <person name="Bakenhus I."/>
            <person name="Billerbeck S."/>
            <person name="Daniel R."/>
            <person name="Simon M."/>
        </authorList>
    </citation>
    <scope>NUCLEOTIDE SEQUENCE [LARGE SCALE GENOMIC DNA]</scope>
    <source>
        <strain evidence="5 6">RCA23</strain>
    </source>
</reference>
<dbReference type="PANTHER" id="PTHR43736">
    <property type="entry name" value="ADP-RIBOSE PYROPHOSPHATASE"/>
    <property type="match status" value="1"/>
</dbReference>
<dbReference type="InterPro" id="IPR020476">
    <property type="entry name" value="Nudix_hydrolase"/>
</dbReference>
<dbReference type="InterPro" id="IPR000086">
    <property type="entry name" value="NUDIX_hydrolase_dom"/>
</dbReference>
<sequence>MLRFGTTPDPNRRYTRRPGAYAILPHKGGLLATYQGGRNQEYQLPGGGIDPGESPLQALHREVFEETGWRITQPRVFFRFKVFSFMPDYDLWAEKICTIYVAHPVYQKSAPSEPDHHPVILPADAALNHLASPGDRQAVAQFFGKR</sequence>
<dbReference type="PROSITE" id="PS00893">
    <property type="entry name" value="NUDIX_BOX"/>
    <property type="match status" value="1"/>
</dbReference>
<organism evidence="5 6">
    <name type="scientific">Planktomarina temperata RCA23</name>
    <dbReference type="NCBI Taxonomy" id="666509"/>
    <lineage>
        <taxon>Bacteria</taxon>
        <taxon>Pseudomonadati</taxon>
        <taxon>Pseudomonadota</taxon>
        <taxon>Alphaproteobacteria</taxon>
        <taxon>Rhodobacterales</taxon>
        <taxon>Paracoccaceae</taxon>
        <taxon>Planktomarina</taxon>
    </lineage>
</organism>
<dbReference type="GO" id="GO:0016787">
    <property type="term" value="F:hydrolase activity"/>
    <property type="evidence" value="ECO:0007669"/>
    <property type="project" value="UniProtKB-KW"/>
</dbReference>
<name>A0AAN0RLQ6_9RHOB</name>
<gene>
    <name evidence="5" type="ORF">RCA23_c30660</name>
</gene>
<evidence type="ECO:0000259" key="4">
    <source>
        <dbReference type="PROSITE" id="PS51462"/>
    </source>
</evidence>
<dbReference type="Gene3D" id="3.90.79.10">
    <property type="entry name" value="Nucleoside Triphosphate Pyrophosphohydrolase"/>
    <property type="match status" value="1"/>
</dbReference>
<evidence type="ECO:0000256" key="1">
    <source>
        <dbReference type="ARBA" id="ARBA00001946"/>
    </source>
</evidence>
<dbReference type="Pfam" id="PF00293">
    <property type="entry name" value="NUDIX"/>
    <property type="match status" value="1"/>
</dbReference>
<dbReference type="RefSeq" id="WP_044051093.1">
    <property type="nucleotide sequence ID" value="NZ_CP003984.1"/>
</dbReference>
<evidence type="ECO:0000313" key="5">
    <source>
        <dbReference type="EMBL" id="AII88566.1"/>
    </source>
</evidence>
<evidence type="ECO:0000256" key="2">
    <source>
        <dbReference type="ARBA" id="ARBA00022801"/>
    </source>
</evidence>
<proteinExistence type="inferred from homology"/>
<accession>A0AAN0RLQ6</accession>
<evidence type="ECO:0000256" key="3">
    <source>
        <dbReference type="RuleBase" id="RU003476"/>
    </source>
</evidence>
<keyword evidence="2 3" id="KW-0378">Hydrolase</keyword>
<dbReference type="EMBL" id="CP003984">
    <property type="protein sequence ID" value="AII88566.1"/>
    <property type="molecule type" value="Genomic_DNA"/>
</dbReference>